<feature type="transmembrane region" description="Helical" evidence="1">
    <location>
        <begin position="46"/>
        <end position="67"/>
    </location>
</feature>
<sequence>MKSLTKIIFSPKHIFLVDGLGAAYSATMLGVVLAAFVPFFGMPTAVLYPLAGTAVCLAVYSLSCHFLKPRRWQTFLRGIATLNLAYCAASVVLMSLYWDSLTIWGAAYFVSEKFVVMGLALQEFSLSRKS</sequence>
<keyword evidence="1" id="KW-0472">Membrane</keyword>
<keyword evidence="3" id="KW-1185">Reference proteome</keyword>
<reference evidence="2 3" key="1">
    <citation type="submission" date="2012-06" db="EMBL/GenBank/DDBJ databases">
        <title>The complete chromosome of genome of Turneriella parva DSM 21527.</title>
        <authorList>
            <consortium name="US DOE Joint Genome Institute (JGI-PGF)"/>
            <person name="Lucas S."/>
            <person name="Han J."/>
            <person name="Lapidus A."/>
            <person name="Bruce D."/>
            <person name="Goodwin L."/>
            <person name="Pitluck S."/>
            <person name="Peters L."/>
            <person name="Kyrpides N."/>
            <person name="Mavromatis K."/>
            <person name="Ivanova N."/>
            <person name="Mikhailova N."/>
            <person name="Chertkov O."/>
            <person name="Detter J.C."/>
            <person name="Tapia R."/>
            <person name="Han C."/>
            <person name="Land M."/>
            <person name="Hauser L."/>
            <person name="Markowitz V."/>
            <person name="Cheng J.-F."/>
            <person name="Hugenholtz P."/>
            <person name="Woyke T."/>
            <person name="Wu D."/>
            <person name="Gronow S."/>
            <person name="Wellnitz S."/>
            <person name="Brambilla E."/>
            <person name="Klenk H.-P."/>
            <person name="Eisen J.A."/>
        </authorList>
    </citation>
    <scope>NUCLEOTIDE SEQUENCE [LARGE SCALE GENOMIC DNA]</scope>
    <source>
        <strain evidence="3">ATCC BAA-1111 / DSM 21527 / NCTC 11395 / H</strain>
    </source>
</reference>
<accession>I4B2Z9</accession>
<evidence type="ECO:0000313" key="2">
    <source>
        <dbReference type="EMBL" id="AFM11656.1"/>
    </source>
</evidence>
<keyword evidence="1" id="KW-1133">Transmembrane helix</keyword>
<name>I4B2Z9_TURPD</name>
<evidence type="ECO:0000256" key="1">
    <source>
        <dbReference type="SAM" id="Phobius"/>
    </source>
</evidence>
<dbReference type="KEGG" id="tpx:Turpa_1007"/>
<dbReference type="RefSeq" id="WP_014802174.1">
    <property type="nucleotide sequence ID" value="NC_018020.1"/>
</dbReference>
<proteinExistence type="predicted"/>
<keyword evidence="1" id="KW-0812">Transmembrane</keyword>
<protein>
    <submittedName>
        <fullName evidence="2">Uncharacterized protein</fullName>
    </submittedName>
</protein>
<evidence type="ECO:0000313" key="3">
    <source>
        <dbReference type="Proteomes" id="UP000006048"/>
    </source>
</evidence>
<dbReference type="EMBL" id="CP002959">
    <property type="protein sequence ID" value="AFM11656.1"/>
    <property type="molecule type" value="Genomic_DNA"/>
</dbReference>
<feature type="transmembrane region" description="Helical" evidence="1">
    <location>
        <begin position="21"/>
        <end position="40"/>
    </location>
</feature>
<dbReference type="STRING" id="869212.Turpa_1007"/>
<dbReference type="HOGENOM" id="CLU_137829_0_0_12"/>
<organism evidence="2 3">
    <name type="scientific">Turneriella parva (strain ATCC BAA-1111 / DSM 21527 / NCTC 11395 / H)</name>
    <name type="common">Leptospira parva</name>
    <dbReference type="NCBI Taxonomy" id="869212"/>
    <lineage>
        <taxon>Bacteria</taxon>
        <taxon>Pseudomonadati</taxon>
        <taxon>Spirochaetota</taxon>
        <taxon>Spirochaetia</taxon>
        <taxon>Leptospirales</taxon>
        <taxon>Leptospiraceae</taxon>
        <taxon>Turneriella</taxon>
    </lineage>
</organism>
<dbReference type="AlphaFoldDB" id="I4B2Z9"/>
<dbReference type="OrthoDB" id="330815at2"/>
<gene>
    <name evidence="2" type="ordered locus">Turpa_1007</name>
</gene>
<feature type="transmembrane region" description="Helical" evidence="1">
    <location>
        <begin position="79"/>
        <end position="97"/>
    </location>
</feature>
<dbReference type="Proteomes" id="UP000006048">
    <property type="component" value="Chromosome"/>
</dbReference>